<dbReference type="PROSITE" id="PS00534">
    <property type="entry name" value="FERROCHELATASE"/>
    <property type="match status" value="1"/>
</dbReference>
<evidence type="ECO:0000256" key="3">
    <source>
        <dbReference type="ARBA" id="ARBA00023133"/>
    </source>
</evidence>
<dbReference type="EC" id="4.98.1.1" evidence="7 8"/>
<dbReference type="GO" id="GO:0006783">
    <property type="term" value="P:heme biosynthetic process"/>
    <property type="evidence" value="ECO:0007669"/>
    <property type="project" value="UniProtKB-UniRule"/>
</dbReference>
<dbReference type="InterPro" id="IPR033644">
    <property type="entry name" value="Ferrochelatase_C"/>
</dbReference>
<proteinExistence type="inferred from homology"/>
<comment type="catalytic activity">
    <reaction evidence="6">
        <text>Fe-coproporphyrin III + 2 H(+) = coproporphyrin III + Fe(2+)</text>
        <dbReference type="Rhea" id="RHEA:49572"/>
        <dbReference type="ChEBI" id="CHEBI:15378"/>
        <dbReference type="ChEBI" id="CHEBI:29033"/>
        <dbReference type="ChEBI" id="CHEBI:68438"/>
        <dbReference type="ChEBI" id="CHEBI:131725"/>
        <dbReference type="EC" id="4.99.1.9"/>
    </reaction>
    <physiologicalReaction direction="right-to-left" evidence="6">
        <dbReference type="Rhea" id="RHEA:49574"/>
    </physiologicalReaction>
</comment>
<keyword evidence="4 7" id="KW-0456">Lyase</keyword>
<evidence type="ECO:0000256" key="7">
    <source>
        <dbReference type="HAMAP-Rule" id="MF_00323"/>
    </source>
</evidence>
<dbReference type="Gene3D" id="3.40.50.1400">
    <property type="match status" value="2"/>
</dbReference>
<gene>
    <name evidence="7 9" type="primary">hemH</name>
    <name evidence="9" type="ORF">E5163_07765</name>
</gene>
<dbReference type="GO" id="GO:0046872">
    <property type="term" value="F:metal ion binding"/>
    <property type="evidence" value="ECO:0007669"/>
    <property type="project" value="UniProtKB-KW"/>
</dbReference>
<comment type="similarity">
    <text evidence="1 7 8">Belongs to the ferrochelatase family.</text>
</comment>
<sequence>MSRRIAVVLFNLGGPDGPSSVRPFLRNLFNDPAIIYAPWPVRPMLAELISRTRAPKVAKEYAKMGGGSPIVPETLRQADALVAALEAASPQDTFEAFLAMRYWHPFTHEAVAAVKAWGADEVVLLPLYPQFSTTTSASSLKAWRDAGGDEARTVCCYPTQPDFVAAHAGLIRQAWQDAGRPSNVRVLHSAHGLPEITIARGDPYQWQVNETVRAVTAALPELDDHLTCFQSKVGPLEWIKPATEEAVREAAEAGKHIILSPIAFVSEHIETLVELDEEYRAVAEAHGAPGYTRVPALGTEPGFIEALKRLTLQALEGPVGLKPPNGEAICPAEFRRCACREAGLVRQETGEGR</sequence>
<dbReference type="PANTHER" id="PTHR11108">
    <property type="entry name" value="FERROCHELATASE"/>
    <property type="match status" value="1"/>
</dbReference>
<dbReference type="InterPro" id="IPR033659">
    <property type="entry name" value="Ferrochelatase_N"/>
</dbReference>
<evidence type="ECO:0000256" key="2">
    <source>
        <dbReference type="ARBA" id="ARBA00023004"/>
    </source>
</evidence>
<dbReference type="InterPro" id="IPR019772">
    <property type="entry name" value="Ferrochelatase_AS"/>
</dbReference>
<evidence type="ECO:0000313" key="9">
    <source>
        <dbReference type="EMBL" id="TGY89019.1"/>
    </source>
</evidence>
<comment type="function">
    <text evidence="7 8">Catalyzes the ferrous insertion into protoporphyrin IX.</text>
</comment>
<dbReference type="UniPathway" id="UPA00252">
    <property type="reaction ID" value="UER00325"/>
</dbReference>
<dbReference type="HAMAP" id="MF_00323">
    <property type="entry name" value="Ferrochelatase"/>
    <property type="match status" value="1"/>
</dbReference>
<dbReference type="AlphaFoldDB" id="A0A4V3RY49"/>
<keyword evidence="7" id="KW-0479">Metal-binding</keyword>
<dbReference type="GO" id="GO:0005737">
    <property type="term" value="C:cytoplasm"/>
    <property type="evidence" value="ECO:0007669"/>
    <property type="project" value="UniProtKB-SubCell"/>
</dbReference>
<comment type="pathway">
    <text evidence="7 8">Porphyrin-containing compound metabolism; protoheme biosynthesis; protoheme from protoporphyrin-IX: step 1/1.</text>
</comment>
<dbReference type="NCBIfam" id="TIGR00109">
    <property type="entry name" value="hemH"/>
    <property type="match status" value="1"/>
</dbReference>
<organism evidence="9 10">
    <name type="scientific">Marinicauda algicola</name>
    <dbReference type="NCBI Taxonomy" id="2029849"/>
    <lineage>
        <taxon>Bacteria</taxon>
        <taxon>Pseudomonadati</taxon>
        <taxon>Pseudomonadota</taxon>
        <taxon>Alphaproteobacteria</taxon>
        <taxon>Maricaulales</taxon>
        <taxon>Maricaulaceae</taxon>
        <taxon>Marinicauda</taxon>
    </lineage>
</organism>
<comment type="caution">
    <text evidence="9">The sequence shown here is derived from an EMBL/GenBank/DDBJ whole genome shotgun (WGS) entry which is preliminary data.</text>
</comment>
<dbReference type="CDD" id="cd03411">
    <property type="entry name" value="Ferrochelatase_N"/>
    <property type="match status" value="1"/>
</dbReference>
<dbReference type="PANTHER" id="PTHR11108:SF1">
    <property type="entry name" value="FERROCHELATASE, MITOCHONDRIAL"/>
    <property type="match status" value="1"/>
</dbReference>
<dbReference type="CDD" id="cd00419">
    <property type="entry name" value="Ferrochelatase_C"/>
    <property type="match status" value="1"/>
</dbReference>
<evidence type="ECO:0000256" key="1">
    <source>
        <dbReference type="ARBA" id="ARBA00007718"/>
    </source>
</evidence>
<evidence type="ECO:0000256" key="5">
    <source>
        <dbReference type="ARBA" id="ARBA00023244"/>
    </source>
</evidence>
<comment type="catalytic activity">
    <reaction evidence="7 8">
        <text>heme b + 2 H(+) = protoporphyrin IX + Fe(2+)</text>
        <dbReference type="Rhea" id="RHEA:22584"/>
        <dbReference type="ChEBI" id="CHEBI:15378"/>
        <dbReference type="ChEBI" id="CHEBI:29033"/>
        <dbReference type="ChEBI" id="CHEBI:57306"/>
        <dbReference type="ChEBI" id="CHEBI:60344"/>
        <dbReference type="EC" id="4.98.1.1"/>
    </reaction>
</comment>
<dbReference type="Pfam" id="PF00762">
    <property type="entry name" value="Ferrochelatase"/>
    <property type="match status" value="1"/>
</dbReference>
<dbReference type="EMBL" id="SRXW01000002">
    <property type="protein sequence ID" value="TGY89019.1"/>
    <property type="molecule type" value="Genomic_DNA"/>
</dbReference>
<evidence type="ECO:0000256" key="6">
    <source>
        <dbReference type="ARBA" id="ARBA00024536"/>
    </source>
</evidence>
<protein>
    <recommendedName>
        <fullName evidence="7 8">Ferrochelatase</fullName>
        <ecNumber evidence="7 8">4.98.1.1</ecNumber>
    </recommendedName>
    <alternativeName>
        <fullName evidence="7">Heme synthase</fullName>
    </alternativeName>
    <alternativeName>
        <fullName evidence="7">Protoheme ferro-lyase</fullName>
    </alternativeName>
</protein>
<dbReference type="OrthoDB" id="9809741at2"/>
<evidence type="ECO:0000256" key="8">
    <source>
        <dbReference type="RuleBase" id="RU000607"/>
    </source>
</evidence>
<keyword evidence="5 7" id="KW-0627">Porphyrin biosynthesis</keyword>
<evidence type="ECO:0000256" key="4">
    <source>
        <dbReference type="ARBA" id="ARBA00023239"/>
    </source>
</evidence>
<dbReference type="SUPFAM" id="SSF53800">
    <property type="entry name" value="Chelatase"/>
    <property type="match status" value="1"/>
</dbReference>
<reference evidence="9 10" key="1">
    <citation type="journal article" date="2017" name="Int. J. Syst. Evol. Microbiol.">
        <title>Marinicauda algicola sp. nov., isolated from a marine red alga Rhodosorus marinus.</title>
        <authorList>
            <person name="Jeong S.E."/>
            <person name="Jeon S.H."/>
            <person name="Chun B.H."/>
            <person name="Kim D.W."/>
            <person name="Jeon C.O."/>
        </authorList>
    </citation>
    <scope>NUCLEOTIDE SEQUENCE [LARGE SCALE GENOMIC DNA]</scope>
    <source>
        <strain evidence="9 10">JCM 31718</strain>
    </source>
</reference>
<feature type="binding site" evidence="7">
    <location>
        <position position="270"/>
    </location>
    <ligand>
        <name>Fe(2+)</name>
        <dbReference type="ChEBI" id="CHEBI:29033"/>
    </ligand>
</feature>
<accession>A0A4V3RY49</accession>
<keyword evidence="10" id="KW-1185">Reference proteome</keyword>
<keyword evidence="3 7" id="KW-0350">Heme biosynthesis</keyword>
<keyword evidence="2 7" id="KW-0408">Iron</keyword>
<comment type="subcellular location">
    <subcellularLocation>
        <location evidence="7 8">Cytoplasm</location>
    </subcellularLocation>
</comment>
<dbReference type="Proteomes" id="UP000308054">
    <property type="component" value="Unassembled WGS sequence"/>
</dbReference>
<feature type="binding site" evidence="7">
    <location>
        <position position="191"/>
    </location>
    <ligand>
        <name>Fe(2+)</name>
        <dbReference type="ChEBI" id="CHEBI:29033"/>
    </ligand>
</feature>
<dbReference type="InterPro" id="IPR001015">
    <property type="entry name" value="Ferrochelatase"/>
</dbReference>
<dbReference type="RefSeq" id="WP_135995557.1">
    <property type="nucleotide sequence ID" value="NZ_CP071057.1"/>
</dbReference>
<name>A0A4V3RY49_9PROT</name>
<keyword evidence="7 8" id="KW-0963">Cytoplasm</keyword>
<dbReference type="GO" id="GO:0004325">
    <property type="term" value="F:ferrochelatase activity"/>
    <property type="evidence" value="ECO:0007669"/>
    <property type="project" value="UniProtKB-UniRule"/>
</dbReference>
<evidence type="ECO:0000313" key="10">
    <source>
        <dbReference type="Proteomes" id="UP000308054"/>
    </source>
</evidence>